<dbReference type="SUPFAM" id="SSF53795">
    <property type="entry name" value="PEP carboxykinase-like"/>
    <property type="match status" value="1"/>
</dbReference>
<evidence type="ECO:0000313" key="2">
    <source>
        <dbReference type="EMBL" id="ESR25993.1"/>
    </source>
</evidence>
<dbReference type="OrthoDB" id="8326226at2"/>
<feature type="domain" description="HPr kinase/phosphorylase C-terminal" evidence="1">
    <location>
        <begin position="7"/>
        <end position="82"/>
    </location>
</feature>
<dbReference type="Gene3D" id="3.40.50.300">
    <property type="entry name" value="P-loop containing nucleotide triphosphate hydrolases"/>
    <property type="match status" value="1"/>
</dbReference>
<organism evidence="2 3">
    <name type="scientific">Lutibaculum baratangense AMV1</name>
    <dbReference type="NCBI Taxonomy" id="631454"/>
    <lineage>
        <taxon>Bacteria</taxon>
        <taxon>Pseudomonadati</taxon>
        <taxon>Pseudomonadota</taxon>
        <taxon>Alphaproteobacteria</taxon>
        <taxon>Hyphomicrobiales</taxon>
        <taxon>Tepidamorphaceae</taxon>
        <taxon>Lutibaculum</taxon>
    </lineage>
</organism>
<dbReference type="InterPro" id="IPR027417">
    <property type="entry name" value="P-loop_NTPase"/>
</dbReference>
<dbReference type="GO" id="GO:0000155">
    <property type="term" value="F:phosphorelay sensor kinase activity"/>
    <property type="evidence" value="ECO:0007669"/>
    <property type="project" value="InterPro"/>
</dbReference>
<dbReference type="RefSeq" id="WP_023431473.1">
    <property type="nucleotide sequence ID" value="NZ_AWXZ01000017.1"/>
</dbReference>
<evidence type="ECO:0000313" key="3">
    <source>
        <dbReference type="Proteomes" id="UP000017819"/>
    </source>
</evidence>
<keyword evidence="3" id="KW-1185">Reference proteome</keyword>
<name>V4TJ93_9HYPH</name>
<comment type="caution">
    <text evidence="2">The sequence shown here is derived from an EMBL/GenBank/DDBJ whole genome shotgun (WGS) entry which is preliminary data.</text>
</comment>
<dbReference type="eggNOG" id="COG1493">
    <property type="taxonomic scope" value="Bacteria"/>
</dbReference>
<sequence>MKTPLIAGTAVLIGAGGVLLRGPSGCGKSSLALSLIGRGSEDLPVRLVADDAAEAVGEDGVVVLRPPRATRGLIEIRGAGVRRIPFAEAAPLALVVDLSPDPERLPEPATCRTPVCGVDVPRVTLDPRNPANADIVIAIMTALCEGATLPFEDGPAPPPTGAQ</sequence>
<dbReference type="InterPro" id="IPR011104">
    <property type="entry name" value="Hpr_kin/Pase_C"/>
</dbReference>
<dbReference type="Pfam" id="PF07475">
    <property type="entry name" value="Hpr_kinase_C"/>
    <property type="match status" value="1"/>
</dbReference>
<dbReference type="GO" id="GO:0005524">
    <property type="term" value="F:ATP binding"/>
    <property type="evidence" value="ECO:0007669"/>
    <property type="project" value="InterPro"/>
</dbReference>
<gene>
    <name evidence="2" type="ORF">N177_1328</name>
</gene>
<proteinExistence type="predicted"/>
<dbReference type="EMBL" id="AWXZ01000017">
    <property type="protein sequence ID" value="ESR25993.1"/>
    <property type="molecule type" value="Genomic_DNA"/>
</dbReference>
<reference evidence="2 3" key="1">
    <citation type="journal article" date="2014" name="Genome Announc.">
        <title>Draft Genome Sequence of Lutibaculum baratangense Strain AMV1T, Isolated from a Mud Volcano in Andamans, India.</title>
        <authorList>
            <person name="Singh A."/>
            <person name="Sreenivas A."/>
            <person name="Sathyanarayana Reddy G."/>
            <person name="Pinnaka A.K."/>
            <person name="Shivaji S."/>
        </authorList>
    </citation>
    <scope>NUCLEOTIDE SEQUENCE [LARGE SCALE GENOMIC DNA]</scope>
    <source>
        <strain evidence="2 3">AMV1</strain>
    </source>
</reference>
<dbReference type="GO" id="GO:0006109">
    <property type="term" value="P:regulation of carbohydrate metabolic process"/>
    <property type="evidence" value="ECO:0007669"/>
    <property type="project" value="InterPro"/>
</dbReference>
<dbReference type="CDD" id="cd01918">
    <property type="entry name" value="HprK_C"/>
    <property type="match status" value="1"/>
</dbReference>
<dbReference type="AlphaFoldDB" id="V4TJ93"/>
<dbReference type="STRING" id="631454.N177_1328"/>
<accession>V4TJ93</accession>
<dbReference type="Proteomes" id="UP000017819">
    <property type="component" value="Unassembled WGS sequence"/>
</dbReference>
<evidence type="ECO:0000259" key="1">
    <source>
        <dbReference type="Pfam" id="PF07475"/>
    </source>
</evidence>
<protein>
    <recommendedName>
        <fullName evidence="1">HPr kinase/phosphorylase C-terminal domain-containing protein</fullName>
    </recommendedName>
</protein>